<proteinExistence type="predicted"/>
<gene>
    <name evidence="2" type="ORF">ETAA1_45650</name>
</gene>
<accession>A0A517XYK4</accession>
<organism evidence="2 3">
    <name type="scientific">Urbifossiella limnaea</name>
    <dbReference type="NCBI Taxonomy" id="2528023"/>
    <lineage>
        <taxon>Bacteria</taxon>
        <taxon>Pseudomonadati</taxon>
        <taxon>Planctomycetota</taxon>
        <taxon>Planctomycetia</taxon>
        <taxon>Gemmatales</taxon>
        <taxon>Gemmataceae</taxon>
        <taxon>Urbifossiella</taxon>
    </lineage>
</organism>
<name>A0A517XYK4_9BACT</name>
<protein>
    <submittedName>
        <fullName evidence="2">Uncharacterized protein</fullName>
    </submittedName>
</protein>
<keyword evidence="1" id="KW-0732">Signal</keyword>
<keyword evidence="3" id="KW-1185">Reference proteome</keyword>
<dbReference type="EMBL" id="CP036273">
    <property type="protein sequence ID" value="QDU22582.1"/>
    <property type="molecule type" value="Genomic_DNA"/>
</dbReference>
<feature type="signal peptide" evidence="1">
    <location>
        <begin position="1"/>
        <end position="20"/>
    </location>
</feature>
<reference evidence="2 3" key="1">
    <citation type="submission" date="2019-02" db="EMBL/GenBank/DDBJ databases">
        <title>Deep-cultivation of Planctomycetes and their phenomic and genomic characterization uncovers novel biology.</title>
        <authorList>
            <person name="Wiegand S."/>
            <person name="Jogler M."/>
            <person name="Boedeker C."/>
            <person name="Pinto D."/>
            <person name="Vollmers J."/>
            <person name="Rivas-Marin E."/>
            <person name="Kohn T."/>
            <person name="Peeters S.H."/>
            <person name="Heuer A."/>
            <person name="Rast P."/>
            <person name="Oberbeckmann S."/>
            <person name="Bunk B."/>
            <person name="Jeske O."/>
            <person name="Meyerdierks A."/>
            <person name="Storesund J.E."/>
            <person name="Kallscheuer N."/>
            <person name="Luecker S."/>
            <person name="Lage O.M."/>
            <person name="Pohl T."/>
            <person name="Merkel B.J."/>
            <person name="Hornburger P."/>
            <person name="Mueller R.-W."/>
            <person name="Bruemmer F."/>
            <person name="Labrenz M."/>
            <person name="Spormann A.M."/>
            <person name="Op den Camp H."/>
            <person name="Overmann J."/>
            <person name="Amann R."/>
            <person name="Jetten M.S.M."/>
            <person name="Mascher T."/>
            <person name="Medema M.H."/>
            <person name="Devos D.P."/>
            <person name="Kaster A.-K."/>
            <person name="Ovreas L."/>
            <person name="Rohde M."/>
            <person name="Galperin M.Y."/>
            <person name="Jogler C."/>
        </authorList>
    </citation>
    <scope>NUCLEOTIDE SEQUENCE [LARGE SCALE GENOMIC DNA]</scope>
    <source>
        <strain evidence="2 3">ETA_A1</strain>
    </source>
</reference>
<sequence length="136" mass="14325" precursor="true">MFRIAACVLTLAGATTVARAGELDREAPKAPAPAPLVTAAPGGSELDAESPTAAHRYHGGWGHGHGYYGGYAYRPYYGGFSVSYGYRPYYGVGFGYPAYYGGFGGYGYRPVGISIGYTSYYGGGFGYGYGGPGCWW</sequence>
<evidence type="ECO:0000313" key="3">
    <source>
        <dbReference type="Proteomes" id="UP000319576"/>
    </source>
</evidence>
<feature type="chain" id="PRO_5022223242" evidence="1">
    <location>
        <begin position="21"/>
        <end position="136"/>
    </location>
</feature>
<evidence type="ECO:0000313" key="2">
    <source>
        <dbReference type="EMBL" id="QDU22582.1"/>
    </source>
</evidence>
<dbReference type="RefSeq" id="WP_202920334.1">
    <property type="nucleotide sequence ID" value="NZ_CP036273.1"/>
</dbReference>
<dbReference type="AlphaFoldDB" id="A0A517XYK4"/>
<dbReference type="Proteomes" id="UP000319576">
    <property type="component" value="Chromosome"/>
</dbReference>
<evidence type="ECO:0000256" key="1">
    <source>
        <dbReference type="SAM" id="SignalP"/>
    </source>
</evidence>
<dbReference type="KEGG" id="uli:ETAA1_45650"/>